<feature type="domain" description="Reticulon" evidence="8">
    <location>
        <begin position="69"/>
        <end position="254"/>
    </location>
</feature>
<keyword evidence="4 6" id="KW-1133">Transmembrane helix</keyword>
<keyword evidence="2 6" id="KW-0812">Transmembrane</keyword>
<comment type="subcellular location">
    <subcellularLocation>
        <location evidence="1 6">Endoplasmic reticulum membrane</location>
        <topology evidence="1 6">Multi-pass membrane protein</topology>
    </subcellularLocation>
</comment>
<evidence type="ECO:0000256" key="3">
    <source>
        <dbReference type="ARBA" id="ARBA00022824"/>
    </source>
</evidence>
<evidence type="ECO:0000256" key="6">
    <source>
        <dbReference type="RuleBase" id="RU363132"/>
    </source>
</evidence>
<evidence type="ECO:0000256" key="7">
    <source>
        <dbReference type="SAM" id="MobiDB-lite"/>
    </source>
</evidence>
<dbReference type="EMBL" id="PDCK01000045">
    <property type="protein sequence ID" value="PRQ17545.1"/>
    <property type="molecule type" value="Genomic_DNA"/>
</dbReference>
<evidence type="ECO:0000256" key="5">
    <source>
        <dbReference type="ARBA" id="ARBA00023136"/>
    </source>
</evidence>
<sequence>MADEHKEEVRAESLMEKIEEKIHGHHDSPAPEVVREKSGGVSPSSLKDKVYRIFGREKPVHHVFGGGKLADVFLWRDKKLSGGILGGATVMWVLFELLEYHLLTLVAHLLIVAIAAFFLWSNALTFINKSPPKIPDIQIPEKPFLQIVSAITFEINRALVVIRDIASGKDLKKFLSVIAGLWIVSILGKSYNFLTLVYIATVLLFSVPVSYEKYEDKVDPLAEKAMFEIKKQYAVFDAKVLSKIPRGALKNKKI</sequence>
<dbReference type="GO" id="GO:0009617">
    <property type="term" value="P:response to bacterium"/>
    <property type="evidence" value="ECO:0007669"/>
    <property type="project" value="InterPro"/>
</dbReference>
<evidence type="ECO:0000313" key="10">
    <source>
        <dbReference type="Proteomes" id="UP000238479"/>
    </source>
</evidence>
<evidence type="ECO:0000259" key="8">
    <source>
        <dbReference type="PROSITE" id="PS50845"/>
    </source>
</evidence>
<dbReference type="AlphaFoldDB" id="A0A2P6P6I2"/>
<evidence type="ECO:0000313" key="9">
    <source>
        <dbReference type="EMBL" id="PRQ17545.1"/>
    </source>
</evidence>
<dbReference type="OMA" id="DHKHEES"/>
<keyword evidence="10" id="KW-1185">Reference proteome</keyword>
<proteinExistence type="predicted"/>
<feature type="compositionally biased region" description="Basic and acidic residues" evidence="7">
    <location>
        <begin position="20"/>
        <end position="38"/>
    </location>
</feature>
<dbReference type="PROSITE" id="PS50845">
    <property type="entry name" value="RETICULON"/>
    <property type="match status" value="1"/>
</dbReference>
<comment type="caution">
    <text evidence="9">The sequence shown here is derived from an EMBL/GenBank/DDBJ whole genome shotgun (WGS) entry which is preliminary data.</text>
</comment>
<dbReference type="GO" id="GO:0005789">
    <property type="term" value="C:endoplasmic reticulum membrane"/>
    <property type="evidence" value="ECO:0007669"/>
    <property type="project" value="UniProtKB-SubCell"/>
</dbReference>
<feature type="transmembrane region" description="Helical" evidence="6">
    <location>
        <begin position="80"/>
        <end position="98"/>
    </location>
</feature>
<protein>
    <recommendedName>
        <fullName evidence="6">Reticulon-like protein</fullName>
    </recommendedName>
</protein>
<keyword evidence="3 6" id="KW-0256">Endoplasmic reticulum</keyword>
<evidence type="ECO:0000256" key="4">
    <source>
        <dbReference type="ARBA" id="ARBA00022989"/>
    </source>
</evidence>
<dbReference type="Proteomes" id="UP000238479">
    <property type="component" value="Chromosome 7"/>
</dbReference>
<organism evidence="9 10">
    <name type="scientific">Rosa chinensis</name>
    <name type="common">China rose</name>
    <dbReference type="NCBI Taxonomy" id="74649"/>
    <lineage>
        <taxon>Eukaryota</taxon>
        <taxon>Viridiplantae</taxon>
        <taxon>Streptophyta</taxon>
        <taxon>Embryophyta</taxon>
        <taxon>Tracheophyta</taxon>
        <taxon>Spermatophyta</taxon>
        <taxon>Magnoliopsida</taxon>
        <taxon>eudicotyledons</taxon>
        <taxon>Gunneridae</taxon>
        <taxon>Pentapetalae</taxon>
        <taxon>rosids</taxon>
        <taxon>fabids</taxon>
        <taxon>Rosales</taxon>
        <taxon>Rosaceae</taxon>
        <taxon>Rosoideae</taxon>
        <taxon>Rosoideae incertae sedis</taxon>
        <taxon>Rosa</taxon>
    </lineage>
</organism>
<dbReference type="OrthoDB" id="567788at2759"/>
<reference evidence="9 10" key="1">
    <citation type="journal article" date="2018" name="Nat. Genet.">
        <title>The Rosa genome provides new insights in the design of modern roses.</title>
        <authorList>
            <person name="Bendahmane M."/>
        </authorList>
    </citation>
    <scope>NUCLEOTIDE SEQUENCE [LARGE SCALE GENOMIC DNA]</scope>
    <source>
        <strain evidence="10">cv. Old Blush</strain>
    </source>
</reference>
<gene>
    <name evidence="9" type="ORF">RchiOBHm_Chr7g0196181</name>
</gene>
<evidence type="ECO:0000256" key="1">
    <source>
        <dbReference type="ARBA" id="ARBA00004477"/>
    </source>
</evidence>
<dbReference type="Gramene" id="PRQ17545">
    <property type="protein sequence ID" value="PRQ17545"/>
    <property type="gene ID" value="RchiOBHm_Chr7g0196181"/>
</dbReference>
<feature type="transmembrane region" description="Helical" evidence="6">
    <location>
        <begin position="174"/>
        <end position="207"/>
    </location>
</feature>
<name>A0A2P6P6I2_ROSCH</name>
<dbReference type="InterPro" id="IPR045064">
    <property type="entry name" value="Reticulon-like"/>
</dbReference>
<dbReference type="InterPro" id="IPR003388">
    <property type="entry name" value="Reticulon"/>
</dbReference>
<dbReference type="Pfam" id="PF02453">
    <property type="entry name" value="Reticulon"/>
    <property type="match status" value="1"/>
</dbReference>
<dbReference type="PANTHER" id="PTHR10994:SF193">
    <property type="entry name" value="RETICULON-LIKE PROTEIN"/>
    <property type="match status" value="1"/>
</dbReference>
<feature type="transmembrane region" description="Helical" evidence="6">
    <location>
        <begin position="105"/>
        <end position="124"/>
    </location>
</feature>
<evidence type="ECO:0000256" key="2">
    <source>
        <dbReference type="ARBA" id="ARBA00022692"/>
    </source>
</evidence>
<keyword evidence="5 6" id="KW-0472">Membrane</keyword>
<accession>A0A2P6P6I2</accession>
<feature type="region of interest" description="Disordered" evidence="7">
    <location>
        <begin position="20"/>
        <end position="42"/>
    </location>
</feature>
<dbReference type="PANTHER" id="PTHR10994">
    <property type="entry name" value="RETICULON"/>
    <property type="match status" value="1"/>
</dbReference>